<evidence type="ECO:0000256" key="2">
    <source>
        <dbReference type="ARBA" id="ARBA00022980"/>
    </source>
</evidence>
<organism evidence="8 9">
    <name type="scientific">SAR86 cluster bacterium</name>
    <dbReference type="NCBI Taxonomy" id="2030880"/>
    <lineage>
        <taxon>Bacteria</taxon>
        <taxon>Pseudomonadati</taxon>
        <taxon>Pseudomonadota</taxon>
        <taxon>Gammaproteobacteria</taxon>
        <taxon>SAR86 cluster</taxon>
    </lineage>
</organism>
<dbReference type="Gene3D" id="2.30.30.30">
    <property type="match status" value="1"/>
</dbReference>
<evidence type="ECO:0000259" key="6">
    <source>
        <dbReference type="Pfam" id="PF00467"/>
    </source>
</evidence>
<name>A0A520LU90_9GAMM</name>
<feature type="domain" description="Large ribosomal subunit protein uL24 C-terminal" evidence="7">
    <location>
        <begin position="46"/>
        <end position="110"/>
    </location>
</feature>
<evidence type="ECO:0000259" key="7">
    <source>
        <dbReference type="Pfam" id="PF17136"/>
    </source>
</evidence>
<dbReference type="InterPro" id="IPR008991">
    <property type="entry name" value="Translation_prot_SH3-like_sf"/>
</dbReference>
<comment type="subunit">
    <text evidence="5">Part of the 50S ribosomal subunit.</text>
</comment>
<dbReference type="CDD" id="cd06089">
    <property type="entry name" value="KOW_RPL26"/>
    <property type="match status" value="1"/>
</dbReference>
<evidence type="ECO:0000256" key="3">
    <source>
        <dbReference type="ARBA" id="ARBA00023274"/>
    </source>
</evidence>
<evidence type="ECO:0000256" key="4">
    <source>
        <dbReference type="ARBA" id="ARBA00035206"/>
    </source>
</evidence>
<dbReference type="InterPro" id="IPR005824">
    <property type="entry name" value="KOW"/>
</dbReference>
<comment type="function">
    <text evidence="5">One of two assembly initiator proteins, it binds directly to the 5'-end of the 23S rRNA, where it nucleates assembly of the 50S subunit.</text>
</comment>
<dbReference type="InterPro" id="IPR041988">
    <property type="entry name" value="Ribosomal_uL24_KOW"/>
</dbReference>
<dbReference type="GO" id="GO:0006412">
    <property type="term" value="P:translation"/>
    <property type="evidence" value="ECO:0007669"/>
    <property type="project" value="UniProtKB-UniRule"/>
</dbReference>
<accession>A0A520LU90</accession>
<dbReference type="GO" id="GO:0005840">
    <property type="term" value="C:ribosome"/>
    <property type="evidence" value="ECO:0007669"/>
    <property type="project" value="UniProtKB-KW"/>
</dbReference>
<dbReference type="PANTHER" id="PTHR12903">
    <property type="entry name" value="MITOCHONDRIAL RIBOSOMAL PROTEIN L24"/>
    <property type="match status" value="1"/>
</dbReference>
<keyword evidence="3 5" id="KW-0687">Ribonucleoprotein</keyword>
<keyword evidence="2 5" id="KW-0689">Ribosomal protein</keyword>
<evidence type="ECO:0000313" key="8">
    <source>
        <dbReference type="EMBL" id="RZO12547.1"/>
    </source>
</evidence>
<dbReference type="NCBIfam" id="TIGR01079">
    <property type="entry name" value="rplX_bact"/>
    <property type="match status" value="1"/>
</dbReference>
<dbReference type="InterPro" id="IPR057264">
    <property type="entry name" value="Ribosomal_uL24_C"/>
</dbReference>
<comment type="similarity">
    <text evidence="1 5">Belongs to the universal ribosomal protein uL24 family.</text>
</comment>
<sequence length="112" mass="12422">MKKNNETVTKLRTGDEVIVIAGKDIGKKGTVQKISKFNNKAVITGINMMKKHTKPNPQLGETGGIVEKEAAINLSNVAIWNPKQKKADRISFQIDGDKKLRVYSSDKKEIKS</sequence>
<gene>
    <name evidence="5" type="primary">rplX</name>
    <name evidence="8" type="ORF">EVB01_00085</name>
</gene>
<keyword evidence="5" id="KW-0699">rRNA-binding</keyword>
<dbReference type="AlphaFoldDB" id="A0A520LU90"/>
<comment type="function">
    <text evidence="5">One of the proteins that surrounds the polypeptide exit tunnel on the outside of the subunit.</text>
</comment>
<dbReference type="InterPro" id="IPR014722">
    <property type="entry name" value="Rib_uL2_dom2"/>
</dbReference>
<dbReference type="Proteomes" id="UP000319023">
    <property type="component" value="Unassembled WGS sequence"/>
</dbReference>
<comment type="caution">
    <text evidence="8">The sequence shown here is derived from an EMBL/GenBank/DDBJ whole genome shotgun (WGS) entry which is preliminary data.</text>
</comment>
<evidence type="ECO:0000256" key="5">
    <source>
        <dbReference type="HAMAP-Rule" id="MF_01326"/>
    </source>
</evidence>
<dbReference type="EMBL" id="SHBN01000001">
    <property type="protein sequence ID" value="RZO12547.1"/>
    <property type="molecule type" value="Genomic_DNA"/>
</dbReference>
<evidence type="ECO:0000313" key="9">
    <source>
        <dbReference type="Proteomes" id="UP000319023"/>
    </source>
</evidence>
<dbReference type="Pfam" id="PF00467">
    <property type="entry name" value="KOW"/>
    <property type="match status" value="1"/>
</dbReference>
<feature type="domain" description="KOW" evidence="6">
    <location>
        <begin position="14"/>
        <end position="43"/>
    </location>
</feature>
<evidence type="ECO:0000256" key="1">
    <source>
        <dbReference type="ARBA" id="ARBA00010618"/>
    </source>
</evidence>
<keyword evidence="5" id="KW-0694">RNA-binding</keyword>
<dbReference type="Pfam" id="PF17136">
    <property type="entry name" value="ribosomal_L24"/>
    <property type="match status" value="1"/>
</dbReference>
<proteinExistence type="inferred from homology"/>
<dbReference type="InterPro" id="IPR003256">
    <property type="entry name" value="Ribosomal_uL24"/>
</dbReference>
<dbReference type="GO" id="GO:1990904">
    <property type="term" value="C:ribonucleoprotein complex"/>
    <property type="evidence" value="ECO:0007669"/>
    <property type="project" value="UniProtKB-KW"/>
</dbReference>
<protein>
    <recommendedName>
        <fullName evidence="4 5">Large ribosomal subunit protein uL24</fullName>
    </recommendedName>
</protein>
<reference evidence="8 9" key="1">
    <citation type="submission" date="2019-02" db="EMBL/GenBank/DDBJ databases">
        <title>Prokaryotic population dynamics and viral predation in marine succession experiment using metagenomics: the confinement effect.</title>
        <authorList>
            <person name="Haro-Moreno J.M."/>
            <person name="Rodriguez-Valera F."/>
            <person name="Lopez-Perez M."/>
        </authorList>
    </citation>
    <scope>NUCLEOTIDE SEQUENCE [LARGE SCALE GENOMIC DNA]</scope>
    <source>
        <strain evidence="8">MED-G168</strain>
    </source>
</reference>
<dbReference type="HAMAP" id="MF_01326_B">
    <property type="entry name" value="Ribosomal_uL24_B"/>
    <property type="match status" value="1"/>
</dbReference>
<dbReference type="GO" id="GO:0003735">
    <property type="term" value="F:structural constituent of ribosome"/>
    <property type="evidence" value="ECO:0007669"/>
    <property type="project" value="InterPro"/>
</dbReference>
<dbReference type="GO" id="GO:0019843">
    <property type="term" value="F:rRNA binding"/>
    <property type="evidence" value="ECO:0007669"/>
    <property type="project" value="UniProtKB-UniRule"/>
</dbReference>
<dbReference type="SUPFAM" id="SSF50104">
    <property type="entry name" value="Translation proteins SH3-like domain"/>
    <property type="match status" value="1"/>
</dbReference>